<dbReference type="Proteomes" id="UP000006757">
    <property type="component" value="Unassembled WGS sequence"/>
</dbReference>
<name>K1VPG8_TRIAC</name>
<accession>K1VPG8</accession>
<keyword evidence="3" id="KW-1185">Reference proteome</keyword>
<sequence length="60" mass="6938">MPSWYKDYEPQRKGCLTPSFNRTLRVEPLKRAIANRAPTALQEEMRQGSDPVQEAVTEVF</sequence>
<gene>
    <name evidence="2" type="ORF">A1Q2_03202</name>
</gene>
<protein>
    <submittedName>
        <fullName evidence="2">Uncharacterized protein</fullName>
    </submittedName>
</protein>
<feature type="region of interest" description="Disordered" evidence="1">
    <location>
        <begin position="40"/>
        <end position="60"/>
    </location>
</feature>
<proteinExistence type="predicted"/>
<evidence type="ECO:0000313" key="3">
    <source>
        <dbReference type="Proteomes" id="UP000006757"/>
    </source>
</evidence>
<evidence type="ECO:0000313" key="2">
    <source>
        <dbReference type="EMBL" id="EKD02526.1"/>
    </source>
</evidence>
<reference evidence="2 3" key="1">
    <citation type="journal article" date="2012" name="Eukaryot. Cell">
        <title>Genome sequence of the Trichosporon asahii environmental strain CBS 8904.</title>
        <authorList>
            <person name="Yang R.Y."/>
            <person name="Li H.T."/>
            <person name="Zhu H."/>
            <person name="Zhou G.P."/>
            <person name="Wang M."/>
            <person name="Wang L."/>
        </authorList>
    </citation>
    <scope>NUCLEOTIDE SEQUENCE [LARGE SCALE GENOMIC DNA]</scope>
    <source>
        <strain evidence="2 3">CBS 8904</strain>
    </source>
</reference>
<evidence type="ECO:0000256" key="1">
    <source>
        <dbReference type="SAM" id="MobiDB-lite"/>
    </source>
</evidence>
<dbReference type="AlphaFoldDB" id="K1VPG8"/>
<dbReference type="InParanoid" id="K1VPG8"/>
<dbReference type="EMBL" id="AMBO01000281">
    <property type="protein sequence ID" value="EKD02526.1"/>
    <property type="molecule type" value="Genomic_DNA"/>
</dbReference>
<dbReference type="HOGENOM" id="CLU_2943466_0_0_1"/>
<organism evidence="2 3">
    <name type="scientific">Trichosporon asahii var. asahii (strain CBS 8904)</name>
    <name type="common">Yeast</name>
    <dbReference type="NCBI Taxonomy" id="1220162"/>
    <lineage>
        <taxon>Eukaryota</taxon>
        <taxon>Fungi</taxon>
        <taxon>Dikarya</taxon>
        <taxon>Basidiomycota</taxon>
        <taxon>Agaricomycotina</taxon>
        <taxon>Tremellomycetes</taxon>
        <taxon>Trichosporonales</taxon>
        <taxon>Trichosporonaceae</taxon>
        <taxon>Trichosporon</taxon>
    </lineage>
</organism>
<comment type="caution">
    <text evidence="2">The sequence shown here is derived from an EMBL/GenBank/DDBJ whole genome shotgun (WGS) entry which is preliminary data.</text>
</comment>